<dbReference type="OrthoDB" id="8797260at2"/>
<dbReference type="EMBL" id="CP016023">
    <property type="protein sequence ID" value="ANJ74808.1"/>
    <property type="molecule type" value="Genomic_DNA"/>
</dbReference>
<dbReference type="GeneID" id="61528275"/>
<dbReference type="Proteomes" id="UP000078572">
    <property type="component" value="Chromosome 2"/>
</dbReference>
<name>A0A192A385_9RALS</name>
<evidence type="ECO:0000256" key="2">
    <source>
        <dbReference type="SAM" id="SignalP"/>
    </source>
</evidence>
<dbReference type="InterPro" id="IPR022053">
    <property type="entry name" value="DUF3613"/>
</dbReference>
<evidence type="ECO:0000313" key="3">
    <source>
        <dbReference type="EMBL" id="ANJ74808.1"/>
    </source>
</evidence>
<evidence type="ECO:0000313" key="4">
    <source>
        <dbReference type="Proteomes" id="UP000078572"/>
    </source>
</evidence>
<dbReference type="Pfam" id="PF12266">
    <property type="entry name" value="DUF3613"/>
    <property type="match status" value="1"/>
</dbReference>
<sequence length="110" mass="11714">MIQRLFSIACMAAWLASGMAVAQGFSGTSPQRAEPVESKVDGRVNEATRTLLKAQREGTYAGELVPLRGEEAALAYQRYLETFSRPMPGMSQAQSGGRSSTGNAAQSSAR</sequence>
<dbReference type="AlphaFoldDB" id="A0A192A385"/>
<keyword evidence="4" id="KW-1185">Reference proteome</keyword>
<reference evidence="4" key="1">
    <citation type="submission" date="2016-06" db="EMBL/GenBank/DDBJ databases">
        <authorList>
            <person name="Xu Y."/>
            <person name="Nagy A."/>
            <person name="Yan X."/>
            <person name="Kim S.W."/>
            <person name="Haley B."/>
            <person name="Liu N.T."/>
            <person name="Nou X."/>
        </authorList>
    </citation>
    <scope>NUCLEOTIDE SEQUENCE [LARGE SCALE GENOMIC DNA]</scope>
    <source>
        <strain evidence="4">ATCC 49129</strain>
    </source>
</reference>
<feature type="chain" id="PRO_5043489724" evidence="2">
    <location>
        <begin position="23"/>
        <end position="110"/>
    </location>
</feature>
<dbReference type="RefSeq" id="WP_064806950.1">
    <property type="nucleotide sequence ID" value="NZ_CP016023.1"/>
</dbReference>
<feature type="region of interest" description="Disordered" evidence="1">
    <location>
        <begin position="86"/>
        <end position="110"/>
    </location>
</feature>
<proteinExistence type="predicted"/>
<organism evidence="3 4">
    <name type="scientific">Ralstonia insidiosa</name>
    <dbReference type="NCBI Taxonomy" id="190721"/>
    <lineage>
        <taxon>Bacteria</taxon>
        <taxon>Pseudomonadati</taxon>
        <taxon>Pseudomonadota</taxon>
        <taxon>Betaproteobacteria</taxon>
        <taxon>Burkholderiales</taxon>
        <taxon>Burkholderiaceae</taxon>
        <taxon>Ralstonia</taxon>
    </lineage>
</organism>
<accession>A0A192A385</accession>
<gene>
    <name evidence="3" type="ORF">A9Y76_19780</name>
</gene>
<keyword evidence="2" id="KW-0732">Signal</keyword>
<feature type="compositionally biased region" description="Polar residues" evidence="1">
    <location>
        <begin position="91"/>
        <end position="110"/>
    </location>
</feature>
<evidence type="ECO:0000256" key="1">
    <source>
        <dbReference type="SAM" id="MobiDB-lite"/>
    </source>
</evidence>
<protein>
    <submittedName>
        <fullName evidence="3">Uncharacterized protein</fullName>
    </submittedName>
</protein>
<feature type="signal peptide" evidence="2">
    <location>
        <begin position="1"/>
        <end position="22"/>
    </location>
</feature>